<protein>
    <recommendedName>
        <fullName evidence="4">DUF2125 domain-containing protein</fullName>
    </recommendedName>
</protein>
<accession>A0A2S8RYT6</accession>
<dbReference type="OrthoDB" id="7791409at2"/>
<keyword evidence="1" id="KW-0732">Signal</keyword>
<reference evidence="2 3" key="1">
    <citation type="submission" date="2018-02" db="EMBL/GenBank/DDBJ databases">
        <title>Genomic Encyclopedia of Archaeal and Bacterial Type Strains, Phase II (KMG-II): from individual species to whole genera.</title>
        <authorList>
            <person name="Goeker M."/>
        </authorList>
    </citation>
    <scope>NUCLEOTIDE SEQUENCE [LARGE SCALE GENOMIC DNA]</scope>
    <source>
        <strain evidence="2 3">DSM 18921</strain>
    </source>
</reference>
<organism evidence="2 3">
    <name type="scientific">Albidovulum denitrificans</name>
    <dbReference type="NCBI Taxonomy" id="404881"/>
    <lineage>
        <taxon>Bacteria</taxon>
        <taxon>Pseudomonadati</taxon>
        <taxon>Pseudomonadota</taxon>
        <taxon>Alphaproteobacteria</taxon>
        <taxon>Rhodobacterales</taxon>
        <taxon>Paracoccaceae</taxon>
        <taxon>Albidovulum</taxon>
    </lineage>
</organism>
<name>A0A2S8RYT6_9RHOB</name>
<dbReference type="RefSeq" id="WP_105516424.1">
    <property type="nucleotide sequence ID" value="NZ_PVEP01000013.1"/>
</dbReference>
<dbReference type="AlphaFoldDB" id="A0A2S8RYT6"/>
<comment type="caution">
    <text evidence="2">The sequence shown here is derived from an EMBL/GenBank/DDBJ whole genome shotgun (WGS) entry which is preliminary data.</text>
</comment>
<feature type="chain" id="PRO_5015541996" description="DUF2125 domain-containing protein" evidence="1">
    <location>
        <begin position="24"/>
        <end position="497"/>
    </location>
</feature>
<proteinExistence type="predicted"/>
<dbReference type="EMBL" id="PVEP01000013">
    <property type="protein sequence ID" value="PQV53702.1"/>
    <property type="molecule type" value="Genomic_DNA"/>
</dbReference>
<gene>
    <name evidence="2" type="ORF">LX70_03887</name>
</gene>
<dbReference type="Proteomes" id="UP000238338">
    <property type="component" value="Unassembled WGS sequence"/>
</dbReference>
<keyword evidence="3" id="KW-1185">Reference proteome</keyword>
<feature type="signal peptide" evidence="1">
    <location>
        <begin position="1"/>
        <end position="23"/>
    </location>
</feature>
<evidence type="ECO:0008006" key="4">
    <source>
        <dbReference type="Google" id="ProtNLM"/>
    </source>
</evidence>
<evidence type="ECO:0000313" key="2">
    <source>
        <dbReference type="EMBL" id="PQV53702.1"/>
    </source>
</evidence>
<sequence length="497" mass="51526">MKRIVQSVVTGLVIGFAASTARADLTPEDLWQTMRDGYAQSGMDAQVEGTTRTPDALVVTGATLSWAATSWGGQVEIPLMRFRDLGDGRVELTLADQIDAAFWSLRGKVKGATSQVRLVQSGLRVTASGVPGDLTLDFVAPEMTAALSAPKLIGRDVPARATIRLAGGAGQSRVTTSGVTIKDTSATFDSATFDIATPGGAQRDFKAKGTLNGVTLTTGIQTPAGSLPDTVEAMLKAGFRAEYRLQFASGNITADLFGGKETTTVQAGLAEGEIASRVAPDGSRVLLASGPSRAVIQVPSLPVPAEIGLDGVRIALAGPMLPAPRAAPFELGTTLDKVTFSEGLWAMADPSQTLPHDPMSLHLDLTGTLRLIGRALGGGKVTATRPPVEVETASLNALKLSAVGVDVAGSGTARFLNDGPEPRPVGTADVEITGANVLLDRLVAMQLMSQEQATGLRLGLALFTVPKGADGVTSHIEADQGGDVRVNGQVLYRFPNP</sequence>
<evidence type="ECO:0000313" key="3">
    <source>
        <dbReference type="Proteomes" id="UP000238338"/>
    </source>
</evidence>
<evidence type="ECO:0000256" key="1">
    <source>
        <dbReference type="SAM" id="SignalP"/>
    </source>
</evidence>